<evidence type="ECO:0000256" key="1">
    <source>
        <dbReference type="ARBA" id="ARBA00004514"/>
    </source>
</evidence>
<evidence type="ECO:0000256" key="4">
    <source>
        <dbReference type="ARBA" id="ARBA00022859"/>
    </source>
</evidence>
<dbReference type="GeneTree" id="ENSGT00830000128447"/>
<organism evidence="6 7">
    <name type="scientific">Gopherus evgoodei</name>
    <name type="common">Goodes thornscrub tortoise</name>
    <dbReference type="NCBI Taxonomy" id="1825980"/>
    <lineage>
        <taxon>Eukaryota</taxon>
        <taxon>Metazoa</taxon>
        <taxon>Chordata</taxon>
        <taxon>Craniata</taxon>
        <taxon>Vertebrata</taxon>
        <taxon>Euteleostomi</taxon>
        <taxon>Archelosauria</taxon>
        <taxon>Testudinata</taxon>
        <taxon>Testudines</taxon>
        <taxon>Cryptodira</taxon>
        <taxon>Durocryptodira</taxon>
        <taxon>Testudinoidea</taxon>
        <taxon>Testudinidae</taxon>
        <taxon>Gopherus</taxon>
    </lineage>
</organism>
<dbReference type="PANTHER" id="PTHR46985:SF4">
    <property type="entry name" value="CASPASE RECRUITMENT DOMAIN-CONTAINING PROTEIN 8"/>
    <property type="match status" value="1"/>
</dbReference>
<evidence type="ECO:0000259" key="5">
    <source>
        <dbReference type="PROSITE" id="PS51830"/>
    </source>
</evidence>
<dbReference type="PROSITE" id="PS51830">
    <property type="entry name" value="FIIND"/>
    <property type="match status" value="1"/>
</dbReference>
<dbReference type="GO" id="GO:0045087">
    <property type="term" value="P:innate immune response"/>
    <property type="evidence" value="ECO:0007669"/>
    <property type="project" value="UniProtKB-KW"/>
</dbReference>
<evidence type="ECO:0000256" key="3">
    <source>
        <dbReference type="ARBA" id="ARBA00022588"/>
    </source>
</evidence>
<protein>
    <recommendedName>
        <fullName evidence="5">FIIND domain-containing protein</fullName>
    </recommendedName>
</protein>
<sequence>GLGSAWHKGASDVDWDLCSNRHNGDSLVSVGAGGWLVPSLTDYSSSPFLPAPCRVHLPGPGSFRCSETELGFEVRAAVTIQYGYGSWDRHLSAAEKQQWMVAGPLFNIQVELAEAVAAVHLPHFLCLAGRDAVLPQMRIAHFVDGRMTLEEPTQVRPFHAVLENPSFSFIGVLWKPIYAVFPFIPIHSVVLIYQVVKAAAITLHLYLIPNDRSLIQVTGNRPHSRGEPEPPTKPLYFGSCYTVSSSLDLEVTPEEVDFCYMSPEDQQSFMEIYTKDMREGLKLIVLMKRYGEVVWKVLVRPGKDRCFGLCLYNVKHNDSAFSLEKRRLRGDMIAVFRYLKGCHQEEGENLFTLASNDRTRSNGLKLQQGRFRLDIRKKFLTVRVVKH</sequence>
<keyword evidence="3" id="KW-0399">Innate immunity</keyword>
<accession>A0A8C4WA74</accession>
<keyword evidence="7" id="KW-1185">Reference proteome</keyword>
<keyword evidence="2" id="KW-0963">Cytoplasm</keyword>
<dbReference type="Pfam" id="PF23679">
    <property type="entry name" value="UPA-FIIND"/>
    <property type="match status" value="1"/>
</dbReference>
<evidence type="ECO:0000313" key="6">
    <source>
        <dbReference type="Ensembl" id="ENSGEVP00005013111.1"/>
    </source>
</evidence>
<dbReference type="Proteomes" id="UP000694390">
    <property type="component" value="Unassembled WGS sequence"/>
</dbReference>
<name>A0A8C4WA74_9SAUR</name>
<dbReference type="GO" id="GO:0061702">
    <property type="term" value="C:canonical inflammasome complex"/>
    <property type="evidence" value="ECO:0007669"/>
    <property type="project" value="TreeGrafter"/>
</dbReference>
<reference evidence="6" key="2">
    <citation type="submission" date="2025-09" db="UniProtKB">
        <authorList>
            <consortium name="Ensembl"/>
        </authorList>
    </citation>
    <scope>IDENTIFICATION</scope>
</reference>
<dbReference type="Ensembl" id="ENSGEVT00005013733.1">
    <property type="protein sequence ID" value="ENSGEVP00005013111.1"/>
    <property type="gene ID" value="ENSGEVG00005009206.1"/>
</dbReference>
<dbReference type="InterPro" id="IPR025307">
    <property type="entry name" value="FIIND_dom"/>
</dbReference>
<reference evidence="6" key="1">
    <citation type="submission" date="2025-08" db="UniProtKB">
        <authorList>
            <consortium name="Ensembl"/>
        </authorList>
    </citation>
    <scope>IDENTIFICATION</scope>
</reference>
<keyword evidence="4" id="KW-0391">Immunity</keyword>
<evidence type="ECO:0000313" key="7">
    <source>
        <dbReference type="Proteomes" id="UP000694390"/>
    </source>
</evidence>
<dbReference type="Pfam" id="PF13553">
    <property type="entry name" value="FIIND"/>
    <property type="match status" value="1"/>
</dbReference>
<comment type="subcellular location">
    <subcellularLocation>
        <location evidence="1">Cytoplasm</location>
        <location evidence="1">Cytosol</location>
    </subcellularLocation>
</comment>
<feature type="domain" description="FIIND" evidence="5">
    <location>
        <begin position="34"/>
        <end position="313"/>
    </location>
</feature>
<evidence type="ECO:0000256" key="2">
    <source>
        <dbReference type="ARBA" id="ARBA00022490"/>
    </source>
</evidence>
<dbReference type="PANTHER" id="PTHR46985">
    <property type="entry name" value="NACHT, LRR AND PYD DOMAINS-CONTAINING PROTEIN 1"/>
    <property type="match status" value="1"/>
</dbReference>
<proteinExistence type="predicted"/>
<dbReference type="OrthoDB" id="428577at2759"/>
<dbReference type="InterPro" id="IPR051249">
    <property type="entry name" value="NLRP_Inflammasome"/>
</dbReference>
<dbReference type="AlphaFoldDB" id="A0A8C4WA74"/>